<evidence type="ECO:0000313" key="3">
    <source>
        <dbReference type="Proteomes" id="UP000637578"/>
    </source>
</evidence>
<dbReference type="AlphaFoldDB" id="A0A8J3CJW7"/>
<evidence type="ECO:0000259" key="1">
    <source>
        <dbReference type="Pfam" id="PF18029"/>
    </source>
</evidence>
<dbReference type="Gene3D" id="3.10.180.10">
    <property type="entry name" value="2,3-Dihydroxybiphenyl 1,2-Dioxygenase, domain 1"/>
    <property type="match status" value="1"/>
</dbReference>
<organism evidence="2 3">
    <name type="scientific">Longimycelium tulufanense</name>
    <dbReference type="NCBI Taxonomy" id="907463"/>
    <lineage>
        <taxon>Bacteria</taxon>
        <taxon>Bacillati</taxon>
        <taxon>Actinomycetota</taxon>
        <taxon>Actinomycetes</taxon>
        <taxon>Pseudonocardiales</taxon>
        <taxon>Pseudonocardiaceae</taxon>
        <taxon>Longimycelium</taxon>
    </lineage>
</organism>
<keyword evidence="3" id="KW-1185">Reference proteome</keyword>
<proteinExistence type="predicted"/>
<gene>
    <name evidence="2" type="ORF">GCM10012275_56880</name>
</gene>
<dbReference type="PANTHER" id="PTHR33993:SF10">
    <property type="entry name" value="CONSERVED PROTEIN"/>
    <property type="match status" value="1"/>
</dbReference>
<dbReference type="Pfam" id="PF18029">
    <property type="entry name" value="Glyoxalase_6"/>
    <property type="match status" value="1"/>
</dbReference>
<dbReference type="InterPro" id="IPR041581">
    <property type="entry name" value="Glyoxalase_6"/>
</dbReference>
<dbReference type="InterPro" id="IPR029068">
    <property type="entry name" value="Glyas_Bleomycin-R_OHBP_Dase"/>
</dbReference>
<name>A0A8J3CJW7_9PSEU</name>
<feature type="domain" description="Glyoxalase-like" evidence="1">
    <location>
        <begin position="118"/>
        <end position="218"/>
    </location>
</feature>
<reference evidence="2" key="2">
    <citation type="submission" date="2020-09" db="EMBL/GenBank/DDBJ databases">
        <authorList>
            <person name="Sun Q."/>
            <person name="Zhou Y."/>
        </authorList>
    </citation>
    <scope>NUCLEOTIDE SEQUENCE</scope>
    <source>
        <strain evidence="2">CGMCC 4.5737</strain>
    </source>
</reference>
<sequence length="253" mass="26265">MPTDAPVRGVRRIDLLSDDPSASVRFWGELLGWVVLPVQAGRLDCWVGERQVATCRRPGPAEPLGWRVVFGGAAGGVLAGPDGVSAACDAGRVQHGPTAPTPRPGEPCWVELVTEGETGARAADDYWPSRCGWTVAPAAPDVPAGTAALYRSGDWAVAGRRVPDPELGSERAGWACYFAVTDVAEATRRCQERGGAVLRAPGATLAGQVGVVRDPAGVVGHLLHQPAGWGGAWHSPSSSCAAAPCHPPNFTAE</sequence>
<reference evidence="2" key="1">
    <citation type="journal article" date="2014" name="Int. J. Syst. Evol. Microbiol.">
        <title>Complete genome sequence of Corynebacterium casei LMG S-19264T (=DSM 44701T), isolated from a smear-ripened cheese.</title>
        <authorList>
            <consortium name="US DOE Joint Genome Institute (JGI-PGF)"/>
            <person name="Walter F."/>
            <person name="Albersmeier A."/>
            <person name="Kalinowski J."/>
            <person name="Ruckert C."/>
        </authorList>
    </citation>
    <scope>NUCLEOTIDE SEQUENCE</scope>
    <source>
        <strain evidence="2">CGMCC 4.5737</strain>
    </source>
</reference>
<dbReference type="EMBL" id="BMMK01000042">
    <property type="protein sequence ID" value="GGM78869.1"/>
    <property type="molecule type" value="Genomic_DNA"/>
</dbReference>
<dbReference type="Proteomes" id="UP000637578">
    <property type="component" value="Unassembled WGS sequence"/>
</dbReference>
<evidence type="ECO:0000313" key="2">
    <source>
        <dbReference type="EMBL" id="GGM78869.1"/>
    </source>
</evidence>
<protein>
    <recommendedName>
        <fullName evidence="1">Glyoxalase-like domain-containing protein</fullName>
    </recommendedName>
</protein>
<dbReference type="PANTHER" id="PTHR33993">
    <property type="entry name" value="GLYOXALASE-RELATED"/>
    <property type="match status" value="1"/>
</dbReference>
<comment type="caution">
    <text evidence="2">The sequence shown here is derived from an EMBL/GenBank/DDBJ whole genome shotgun (WGS) entry which is preliminary data.</text>
</comment>
<dbReference type="RefSeq" id="WP_189061503.1">
    <property type="nucleotide sequence ID" value="NZ_BMMK01000042.1"/>
</dbReference>
<dbReference type="SUPFAM" id="SSF54593">
    <property type="entry name" value="Glyoxalase/Bleomycin resistance protein/Dihydroxybiphenyl dioxygenase"/>
    <property type="match status" value="1"/>
</dbReference>
<accession>A0A8J3CJW7</accession>
<dbReference type="InterPro" id="IPR052164">
    <property type="entry name" value="Anthracycline_SecMetBiosynth"/>
</dbReference>